<evidence type="ECO:0000256" key="3">
    <source>
        <dbReference type="ARBA" id="ARBA00021004"/>
    </source>
</evidence>
<evidence type="ECO:0000256" key="1">
    <source>
        <dbReference type="ARBA" id="ARBA00004141"/>
    </source>
</evidence>
<protein>
    <recommendedName>
        <fullName evidence="3">Leukotoxin translocation ATP-binding protein LktB</fullName>
        <ecNumber evidence="2">7.4.2.5</ecNumber>
    </recommendedName>
</protein>
<dbReference type="InterPro" id="IPR013525">
    <property type="entry name" value="ABC2_TM"/>
</dbReference>
<evidence type="ECO:0000256" key="4">
    <source>
        <dbReference type="ARBA" id="ARBA00022692"/>
    </source>
</evidence>
<dbReference type="PROSITE" id="PS50893">
    <property type="entry name" value="ABC_TRANSPORTER_2"/>
    <property type="match status" value="2"/>
</dbReference>
<evidence type="ECO:0000256" key="11">
    <source>
        <dbReference type="SAM" id="Phobius"/>
    </source>
</evidence>
<feature type="transmembrane region" description="Helical" evidence="11">
    <location>
        <begin position="798"/>
        <end position="819"/>
    </location>
</feature>
<feature type="transmembrane region" description="Helical" evidence="11">
    <location>
        <begin position="765"/>
        <end position="786"/>
    </location>
</feature>
<accession>A0ABT5MS16</accession>
<comment type="catalytic activity">
    <reaction evidence="10">
        <text>ATP + H2O + proteinSide 1 = ADP + phosphate + proteinSide 2.</text>
        <dbReference type="EC" id="7.4.2.5"/>
    </reaction>
</comment>
<proteinExistence type="predicted"/>
<dbReference type="Pfam" id="PF12698">
    <property type="entry name" value="ABC2_membrane_3"/>
    <property type="match status" value="1"/>
</dbReference>
<dbReference type="InterPro" id="IPR003593">
    <property type="entry name" value="AAA+_ATPase"/>
</dbReference>
<dbReference type="Gene3D" id="3.40.1710.10">
    <property type="entry name" value="abc type-2 transporter like domain"/>
    <property type="match status" value="1"/>
</dbReference>
<dbReference type="SUPFAM" id="SSF52540">
    <property type="entry name" value="P-loop containing nucleoside triphosphate hydrolases"/>
    <property type="match status" value="2"/>
</dbReference>
<keyword evidence="7 11" id="KW-1133">Transmembrane helix</keyword>
<evidence type="ECO:0000259" key="13">
    <source>
        <dbReference type="PROSITE" id="PS51012"/>
    </source>
</evidence>
<evidence type="ECO:0000256" key="5">
    <source>
        <dbReference type="ARBA" id="ARBA00022741"/>
    </source>
</evidence>
<dbReference type="CDD" id="cd03230">
    <property type="entry name" value="ABC_DR_subfamily_A"/>
    <property type="match status" value="1"/>
</dbReference>
<comment type="function">
    <text evidence="9">Part of the ABC transporter complex LktBD involved in leukotoxin export. Transmembrane domains (TMD) form a pore in the inner membrane and the ATP-binding domain (NBD) is responsible for energy generation.</text>
</comment>
<feature type="domain" description="ABC transporter" evidence="12">
    <location>
        <begin position="271"/>
        <end position="501"/>
    </location>
</feature>
<feature type="transmembrane region" description="Helical" evidence="11">
    <location>
        <begin position="887"/>
        <end position="905"/>
    </location>
</feature>
<evidence type="ECO:0000256" key="2">
    <source>
        <dbReference type="ARBA" id="ARBA00012048"/>
    </source>
</evidence>
<dbReference type="EC" id="7.4.2.5" evidence="2"/>
<dbReference type="PANTHER" id="PTHR43038">
    <property type="entry name" value="ATP-BINDING CASSETTE, SUB-FAMILY H, MEMBER 1"/>
    <property type="match status" value="1"/>
</dbReference>
<dbReference type="Pfam" id="PF00005">
    <property type="entry name" value="ABC_tran"/>
    <property type="match status" value="2"/>
</dbReference>
<feature type="transmembrane region" description="Helical" evidence="11">
    <location>
        <begin position="825"/>
        <end position="844"/>
    </location>
</feature>
<dbReference type="PROSITE" id="PS00211">
    <property type="entry name" value="ABC_TRANSPORTER_1"/>
    <property type="match status" value="1"/>
</dbReference>
<reference evidence="14 15" key="1">
    <citation type="submission" date="2023-02" db="EMBL/GenBank/DDBJ databases">
        <title>Mannheimia cairiniae sp. nov., a novel species of Mannheimia obtained from moscovy ducks (Cairina moschata) and reclassification of Mannheimia ovis as heterotypic synonym of Mannheimia pernigra.</title>
        <authorList>
            <person name="Christensen H."/>
        </authorList>
    </citation>
    <scope>NUCLEOTIDE SEQUENCE [LARGE SCALE GENOMIC DNA]</scope>
    <source>
        <strain evidence="14 15">AT1</strain>
    </source>
</reference>
<gene>
    <name evidence="14" type="primary">rbbA</name>
    <name evidence="14" type="ORF">PTQ27_04175</name>
</gene>
<dbReference type="SMART" id="SM00382">
    <property type="entry name" value="AAA"/>
    <property type="match status" value="2"/>
</dbReference>
<keyword evidence="5" id="KW-0547">Nucleotide-binding</keyword>
<evidence type="ECO:0000256" key="10">
    <source>
        <dbReference type="ARBA" id="ARBA00034068"/>
    </source>
</evidence>
<dbReference type="RefSeq" id="WP_273747939.1">
    <property type="nucleotide sequence ID" value="NZ_JAQSJE010000003.1"/>
</dbReference>
<comment type="caution">
    <text evidence="14">The sequence shown here is derived from an EMBL/GenBank/DDBJ whole genome shotgun (WGS) entry which is preliminary data.</text>
</comment>
<feature type="domain" description="ABC transporter" evidence="12">
    <location>
        <begin position="6"/>
        <end position="241"/>
    </location>
</feature>
<evidence type="ECO:0000256" key="6">
    <source>
        <dbReference type="ARBA" id="ARBA00022840"/>
    </source>
</evidence>
<evidence type="ECO:0000259" key="12">
    <source>
        <dbReference type="PROSITE" id="PS50893"/>
    </source>
</evidence>
<keyword evidence="4 11" id="KW-0812">Transmembrane</keyword>
<dbReference type="PROSITE" id="PS51012">
    <property type="entry name" value="ABC_TM2"/>
    <property type="match status" value="1"/>
</dbReference>
<dbReference type="InterPro" id="IPR047651">
    <property type="entry name" value="ABC2_perm_RbbA"/>
</dbReference>
<dbReference type="InterPro" id="IPR047817">
    <property type="entry name" value="ABC2_TM_bact-type"/>
</dbReference>
<dbReference type="EMBL" id="JAQSJE010000003">
    <property type="protein sequence ID" value="MDD0823672.1"/>
    <property type="molecule type" value="Genomic_DNA"/>
</dbReference>
<evidence type="ECO:0000256" key="9">
    <source>
        <dbReference type="ARBA" id="ARBA00024829"/>
    </source>
</evidence>
<evidence type="ECO:0000313" key="15">
    <source>
        <dbReference type="Proteomes" id="UP001221909"/>
    </source>
</evidence>
<dbReference type="Proteomes" id="UP001221909">
    <property type="component" value="Unassembled WGS sequence"/>
</dbReference>
<dbReference type="PANTHER" id="PTHR43038:SF4">
    <property type="entry name" value="RIBOSOME-ASSOCIATED ATPASE"/>
    <property type="match status" value="1"/>
</dbReference>
<feature type="transmembrane region" description="Helical" evidence="11">
    <location>
        <begin position="713"/>
        <end position="738"/>
    </location>
</feature>
<evidence type="ECO:0000256" key="8">
    <source>
        <dbReference type="ARBA" id="ARBA00023136"/>
    </source>
</evidence>
<comment type="subcellular location">
    <subcellularLocation>
        <location evidence="1">Membrane</location>
        <topology evidence="1">Multi-pass membrane protein</topology>
    </subcellularLocation>
</comment>
<dbReference type="InterPro" id="IPR027417">
    <property type="entry name" value="P-loop_NTPase"/>
</dbReference>
<organism evidence="14 15">
    <name type="scientific">Mannheimia cairinae</name>
    <dbReference type="NCBI Taxonomy" id="3025936"/>
    <lineage>
        <taxon>Bacteria</taxon>
        <taxon>Pseudomonadati</taxon>
        <taxon>Pseudomonadota</taxon>
        <taxon>Gammaproteobacteria</taxon>
        <taxon>Pasteurellales</taxon>
        <taxon>Pasteurellaceae</taxon>
        <taxon>Mannheimia</taxon>
    </lineage>
</organism>
<keyword evidence="15" id="KW-1185">Reference proteome</keyword>
<dbReference type="NCBIfam" id="NF033858">
    <property type="entry name" value="ABC2_perm_RbbA"/>
    <property type="match status" value="1"/>
</dbReference>
<keyword evidence="6" id="KW-0067">ATP-binding</keyword>
<evidence type="ECO:0000313" key="14">
    <source>
        <dbReference type="EMBL" id="MDD0823672.1"/>
    </source>
</evidence>
<dbReference type="Gene3D" id="3.40.50.300">
    <property type="entry name" value="P-loop containing nucleotide triphosphate hydrolases"/>
    <property type="match status" value="2"/>
</dbReference>
<evidence type="ECO:0000256" key="7">
    <source>
        <dbReference type="ARBA" id="ARBA00022989"/>
    </source>
</evidence>
<dbReference type="InterPro" id="IPR017871">
    <property type="entry name" value="ABC_transporter-like_CS"/>
</dbReference>
<name>A0ABT5MS16_9PAST</name>
<keyword evidence="8 11" id="KW-0472">Membrane</keyword>
<dbReference type="InterPro" id="IPR003439">
    <property type="entry name" value="ABC_transporter-like_ATP-bd"/>
</dbReference>
<feature type="domain" description="ABC transmembrane type-2" evidence="13">
    <location>
        <begin position="676"/>
        <end position="908"/>
    </location>
</feature>
<sequence>MSEYAVKITDLHHIYGKTVALENISLNILKGSTVGLIGPDGVGKSTLLSLIAGAKILQQGEINVFGLDIAKAKDRETLTHQIAFMPQGLGKNLYLTLSIYENVDFHARMFGLSATQRKARIKRLLQATGLLPFADRPAGKLSGGMKQKLSLCCALVHSPNLLILDEPTTGVDPLSRRQFWQLVEELRTETPDMTVIVATAYIDEAEGFEYVLAMDDGKLIVDEATKDVIAKTQSENLEQAYIKLLPPEKRGAVNGLFIPPFEALKNEPPAITAKGLTKKFGDFTSVDNVSFEIPKGEIFGFLGSNGCGKSTTMKMLTGLLEPTEGSASLLGQPIDASDINTRKRVGYMSQAFSLYEELTVRENLELHAKLYQIPSQKWTSYVNEAINQFALAHFSEEKPSALPLGIRQRLQLAAACLHKPEVLILDEPTSGVDPAARDMFWEYLIKLSREDRITIFVTTHFMNEAERCDRISFMHRGQVLGVGTPEELRLGKNAETLEEAFITYLEEQEETSSENEAKTQKITEITPLQAVEKQSKFANWFSVIWTFAVREGKELLRDNIRLLFALLGPLIMLLTMGSSISFDIKPMKFAVLDHDNSSESRKLIEVFSGSPYFIYQGNLYQPNEINPTIQMGKAKLVLEIPEDFGRNLLAQNQPDIGIFIDGAFPSTAENLKGSATGVIGQYMQGLLQENGIEVNMQSPTEPRMVYNQDFKSIFAMTPGIIMLAMMLVPPMMTALSVVREKEMGTIMNLYGSPASQFQFLLGKQLPYIALSLISYLIMVSAALLVFDVPIKGSMSAMFLGVLLGICASTGFGLLVSSFVNSQVAAIFAAAIISIVPTINFSGMMYPVSRLDTNIQLISKIFPGAWFQQISLGGFTKGLGFTDFIQPYLALILIYVVYLALATLALKKQEK</sequence>